<accession>A0A9P0GID1</accession>
<evidence type="ECO:0000256" key="2">
    <source>
        <dbReference type="ARBA" id="ARBA00016807"/>
    </source>
</evidence>
<evidence type="ECO:0000313" key="10">
    <source>
        <dbReference type="Proteomes" id="UP001153636"/>
    </source>
</evidence>
<sequence>MEKVLSQKQRKRATNFSKEEEHLLVALVGQYKNTIESKKSGAFSWKQKEAVWKKLEKEFNCSNTATSYKDAKTLKTKYCNIKQITKAKFAENIKKIHKTGGGISSPVHFSDIDLAVKDLIGKQIDGLQSEFDSDADAIKGLCESGDASKVGVSNLELPEDTQEFMSLDNDKAEKEVDAEGDKETDENDWSDYTTKMLKKPVTSKLQQKKTHHFYPKKYNTIQNKLMEEKQNFLKLQHKSFLTEHQEKLKLIKLECEQKTELFQKELILKEKAMQEHELKLQLLEKQMLLLNKQIESLEL</sequence>
<keyword evidence="4" id="KW-0804">Transcription</keyword>
<feature type="compositionally biased region" description="Basic and acidic residues" evidence="7">
    <location>
        <begin position="168"/>
        <end position="181"/>
    </location>
</feature>
<keyword evidence="3" id="KW-0805">Transcription regulation</keyword>
<gene>
    <name evidence="9" type="ORF">PSYICH_LOCUS11711</name>
</gene>
<dbReference type="EMBL" id="OV651817">
    <property type="protein sequence ID" value="CAH1110840.1"/>
    <property type="molecule type" value="Genomic_DNA"/>
</dbReference>
<comment type="function">
    <text evidence="5">Involved in transvection phenomena (= synapsis-dependent gene expression), where the synaptic pairing of chromosomes carrying genes with which zeste interacts influences the expression of these genes. Zeste binds to DNA and stimulates transcription from a nearby promoter.</text>
</comment>
<reference evidence="9" key="1">
    <citation type="submission" date="2022-01" db="EMBL/GenBank/DDBJ databases">
        <authorList>
            <person name="King R."/>
        </authorList>
    </citation>
    <scope>NUCLEOTIDE SEQUENCE</scope>
</reference>
<keyword evidence="10" id="KW-1185">Reference proteome</keyword>
<dbReference type="Pfam" id="PF13873">
    <property type="entry name" value="Myb_DNA-bind_5"/>
    <property type="match status" value="1"/>
</dbReference>
<evidence type="ECO:0000256" key="7">
    <source>
        <dbReference type="SAM" id="MobiDB-lite"/>
    </source>
</evidence>
<dbReference type="AlphaFoldDB" id="A0A9P0GID1"/>
<protein>
    <recommendedName>
        <fullName evidence="2">Regulatory protein zeste</fullName>
    </recommendedName>
</protein>
<name>A0A9P0GID1_9CUCU</name>
<dbReference type="PANTHER" id="PTHR21411">
    <property type="entry name" value="APONTIC"/>
    <property type="match status" value="1"/>
</dbReference>
<evidence type="ECO:0000259" key="8">
    <source>
        <dbReference type="Pfam" id="PF13873"/>
    </source>
</evidence>
<dbReference type="InterPro" id="IPR028002">
    <property type="entry name" value="Myb_DNA-bind_5"/>
</dbReference>
<evidence type="ECO:0000256" key="1">
    <source>
        <dbReference type="ARBA" id="ARBA00011764"/>
    </source>
</evidence>
<feature type="coiled-coil region" evidence="6">
    <location>
        <begin position="241"/>
        <end position="293"/>
    </location>
</feature>
<evidence type="ECO:0000256" key="6">
    <source>
        <dbReference type="SAM" id="Coils"/>
    </source>
</evidence>
<comment type="subunit">
    <text evidence="1">Self-associates forming complexes of several hundred monomers.</text>
</comment>
<dbReference type="OrthoDB" id="6783481at2759"/>
<proteinExistence type="predicted"/>
<keyword evidence="6" id="KW-0175">Coiled coil</keyword>
<evidence type="ECO:0000313" key="9">
    <source>
        <dbReference type="EMBL" id="CAH1110840.1"/>
    </source>
</evidence>
<feature type="region of interest" description="Disordered" evidence="7">
    <location>
        <begin position="165"/>
        <end position="188"/>
    </location>
</feature>
<evidence type="ECO:0000256" key="3">
    <source>
        <dbReference type="ARBA" id="ARBA00023015"/>
    </source>
</evidence>
<organism evidence="9 10">
    <name type="scientific">Psylliodes chrysocephalus</name>
    <dbReference type="NCBI Taxonomy" id="3402493"/>
    <lineage>
        <taxon>Eukaryota</taxon>
        <taxon>Metazoa</taxon>
        <taxon>Ecdysozoa</taxon>
        <taxon>Arthropoda</taxon>
        <taxon>Hexapoda</taxon>
        <taxon>Insecta</taxon>
        <taxon>Pterygota</taxon>
        <taxon>Neoptera</taxon>
        <taxon>Endopterygota</taxon>
        <taxon>Coleoptera</taxon>
        <taxon>Polyphaga</taxon>
        <taxon>Cucujiformia</taxon>
        <taxon>Chrysomeloidea</taxon>
        <taxon>Chrysomelidae</taxon>
        <taxon>Galerucinae</taxon>
        <taxon>Alticini</taxon>
        <taxon>Psylliodes</taxon>
    </lineage>
</organism>
<dbReference type="PANTHER" id="PTHR21411:SF0">
    <property type="entry name" value="REGULATORY PROTEIN ZESTE"/>
    <property type="match status" value="1"/>
</dbReference>
<dbReference type="Proteomes" id="UP001153636">
    <property type="component" value="Chromosome 5"/>
</dbReference>
<evidence type="ECO:0000256" key="4">
    <source>
        <dbReference type="ARBA" id="ARBA00023163"/>
    </source>
</evidence>
<evidence type="ECO:0000256" key="5">
    <source>
        <dbReference type="ARBA" id="ARBA00025466"/>
    </source>
</evidence>
<feature type="domain" description="Myb/SANT-like DNA-binding" evidence="8">
    <location>
        <begin position="12"/>
        <end position="90"/>
    </location>
</feature>